<dbReference type="NCBIfam" id="TIGR01930">
    <property type="entry name" value="AcCoA-C-Actrans"/>
    <property type="match status" value="1"/>
</dbReference>
<keyword evidence="3" id="KW-0012">Acyltransferase</keyword>
<dbReference type="PANTHER" id="PTHR18919:SF107">
    <property type="entry name" value="ACETYL-COA ACETYLTRANSFERASE, CYTOSOLIC"/>
    <property type="match status" value="1"/>
</dbReference>
<proteinExistence type="inferred from homology"/>
<feature type="non-terminal residue" evidence="5">
    <location>
        <position position="257"/>
    </location>
</feature>
<reference evidence="5" key="1">
    <citation type="submission" date="2018-05" db="EMBL/GenBank/DDBJ databases">
        <authorList>
            <person name="Lanie J.A."/>
            <person name="Ng W.-L."/>
            <person name="Kazmierczak K.M."/>
            <person name="Andrzejewski T.M."/>
            <person name="Davidsen T.M."/>
            <person name="Wayne K.J."/>
            <person name="Tettelin H."/>
            <person name="Glass J.I."/>
            <person name="Rusch D."/>
            <person name="Podicherti R."/>
            <person name="Tsui H.-C.T."/>
            <person name="Winkler M.E."/>
        </authorList>
    </citation>
    <scope>NUCLEOTIDE SEQUENCE</scope>
</reference>
<name>A0A382CWV0_9ZZZZ</name>
<dbReference type="SUPFAM" id="SSF53901">
    <property type="entry name" value="Thiolase-like"/>
    <property type="match status" value="1"/>
</dbReference>
<dbReference type="EMBL" id="UINC01036281">
    <property type="protein sequence ID" value="SVB30001.1"/>
    <property type="molecule type" value="Genomic_DNA"/>
</dbReference>
<protein>
    <recommendedName>
        <fullName evidence="4">Thiolase N-terminal domain-containing protein</fullName>
    </recommendedName>
</protein>
<dbReference type="PROSITE" id="PS00098">
    <property type="entry name" value="THIOLASE_1"/>
    <property type="match status" value="1"/>
</dbReference>
<dbReference type="InterPro" id="IPR016039">
    <property type="entry name" value="Thiolase-like"/>
</dbReference>
<evidence type="ECO:0000256" key="1">
    <source>
        <dbReference type="ARBA" id="ARBA00010982"/>
    </source>
</evidence>
<dbReference type="Pfam" id="PF00108">
    <property type="entry name" value="Thiolase_N"/>
    <property type="match status" value="1"/>
</dbReference>
<sequence length="257" mass="27387">MSKNSVITAIARTPIGSFQGALSTVPTVRLGAAVIKSTVERSGLKGDQVDEVIMGNVLSAGEGQAPARQAAIYAGLPNTVECMTINKVCGSGLKSVMLADQAIRCGDAEIIVAGGMENMSLSPYYLMDARDGMRLGHKKTLDAIIQDGLWDPYGDMHMGNCAEVLAKEEKFSREEQDAFAVESYRRSIEAIEKGYFSDEITTVEIPQRKGDPIIVALDEEPGRGKPDKIAKLRTAFEKDGTITAANASSINDGAAAL</sequence>
<dbReference type="InterPro" id="IPR002155">
    <property type="entry name" value="Thiolase"/>
</dbReference>
<dbReference type="AlphaFoldDB" id="A0A382CWV0"/>
<feature type="domain" description="Thiolase N-terminal" evidence="4">
    <location>
        <begin position="6"/>
        <end position="257"/>
    </location>
</feature>
<evidence type="ECO:0000259" key="4">
    <source>
        <dbReference type="Pfam" id="PF00108"/>
    </source>
</evidence>
<comment type="similarity">
    <text evidence="1">Belongs to the thiolase-like superfamily. Thiolase family.</text>
</comment>
<dbReference type="InterPro" id="IPR020615">
    <property type="entry name" value="Thiolase_acyl_enz_int_AS"/>
</dbReference>
<evidence type="ECO:0000313" key="5">
    <source>
        <dbReference type="EMBL" id="SVB30001.1"/>
    </source>
</evidence>
<evidence type="ECO:0000256" key="3">
    <source>
        <dbReference type="ARBA" id="ARBA00023315"/>
    </source>
</evidence>
<organism evidence="5">
    <name type="scientific">marine metagenome</name>
    <dbReference type="NCBI Taxonomy" id="408172"/>
    <lineage>
        <taxon>unclassified sequences</taxon>
        <taxon>metagenomes</taxon>
        <taxon>ecological metagenomes</taxon>
    </lineage>
</organism>
<keyword evidence="2" id="KW-0808">Transferase</keyword>
<dbReference type="Gene3D" id="3.40.47.10">
    <property type="match status" value="2"/>
</dbReference>
<dbReference type="GO" id="GO:0016747">
    <property type="term" value="F:acyltransferase activity, transferring groups other than amino-acyl groups"/>
    <property type="evidence" value="ECO:0007669"/>
    <property type="project" value="InterPro"/>
</dbReference>
<gene>
    <name evidence="5" type="ORF">METZ01_LOCUS182855</name>
</gene>
<dbReference type="CDD" id="cd00751">
    <property type="entry name" value="thiolase"/>
    <property type="match status" value="1"/>
</dbReference>
<dbReference type="PANTHER" id="PTHR18919">
    <property type="entry name" value="ACETYL-COA C-ACYLTRANSFERASE"/>
    <property type="match status" value="1"/>
</dbReference>
<accession>A0A382CWV0</accession>
<dbReference type="InterPro" id="IPR020616">
    <property type="entry name" value="Thiolase_N"/>
</dbReference>
<evidence type="ECO:0000256" key="2">
    <source>
        <dbReference type="ARBA" id="ARBA00022679"/>
    </source>
</evidence>